<dbReference type="AlphaFoldDB" id="A0A1G5VAQ1"/>
<name>A0A1G5VAQ1_9HYPH</name>
<proteinExistence type="predicted"/>
<protein>
    <submittedName>
        <fullName evidence="1">Uncharacterized protein</fullName>
    </submittedName>
</protein>
<dbReference type="EMBL" id="FMXM01000002">
    <property type="protein sequence ID" value="SDA42476.1"/>
    <property type="molecule type" value="Genomic_DNA"/>
</dbReference>
<dbReference type="Proteomes" id="UP000198588">
    <property type="component" value="Unassembled WGS sequence"/>
</dbReference>
<organism evidence="1 2">
    <name type="scientific">Mesorhizobium qingshengii</name>
    <dbReference type="NCBI Taxonomy" id="1165689"/>
    <lineage>
        <taxon>Bacteria</taxon>
        <taxon>Pseudomonadati</taxon>
        <taxon>Pseudomonadota</taxon>
        <taxon>Alphaproteobacteria</taxon>
        <taxon>Hyphomicrobiales</taxon>
        <taxon>Phyllobacteriaceae</taxon>
        <taxon>Mesorhizobium</taxon>
    </lineage>
</organism>
<evidence type="ECO:0000313" key="1">
    <source>
        <dbReference type="EMBL" id="SDA42476.1"/>
    </source>
</evidence>
<gene>
    <name evidence="1" type="ORF">SAMN02927914_00431</name>
</gene>
<sequence length="43" mass="4956">MPHKILADTLAARETVRITCVPDYDGINARRNRDRKPTFDRTA</sequence>
<accession>A0A1G5VAQ1</accession>
<evidence type="ECO:0000313" key="2">
    <source>
        <dbReference type="Proteomes" id="UP000198588"/>
    </source>
</evidence>
<dbReference type="RefSeq" id="WP_280142499.1">
    <property type="nucleotide sequence ID" value="NZ_FMXM01000002.1"/>
</dbReference>
<reference evidence="1 2" key="1">
    <citation type="submission" date="2016-10" db="EMBL/GenBank/DDBJ databases">
        <authorList>
            <person name="de Groot N.N."/>
        </authorList>
    </citation>
    <scope>NUCLEOTIDE SEQUENCE [LARGE SCALE GENOMIC DNA]</scope>
    <source>
        <strain evidence="1 2">CGMCC 1.12097</strain>
    </source>
</reference>